<comment type="caution">
    <text evidence="1">The sequence shown here is derived from an EMBL/GenBank/DDBJ whole genome shotgun (WGS) entry which is preliminary data.</text>
</comment>
<protein>
    <submittedName>
        <fullName evidence="1">Uncharacterized protein</fullName>
    </submittedName>
</protein>
<dbReference type="STRING" id="77635.BISU_1617"/>
<dbReference type="Proteomes" id="UP000029055">
    <property type="component" value="Unassembled WGS sequence"/>
</dbReference>
<proteinExistence type="predicted"/>
<dbReference type="EMBL" id="JGZR01000002">
    <property type="protein sequence ID" value="KFJ05089.1"/>
    <property type="molecule type" value="Genomic_DNA"/>
</dbReference>
<sequence length="50" mass="5830">MMPFWRSKSRWNCNWPIFLSAVGAKIVTRLRPRLDKLGCSYTSSKRTLAV</sequence>
<evidence type="ECO:0000313" key="1">
    <source>
        <dbReference type="EMBL" id="KFJ05089.1"/>
    </source>
</evidence>
<evidence type="ECO:0000313" key="2">
    <source>
        <dbReference type="Proteomes" id="UP000029055"/>
    </source>
</evidence>
<gene>
    <name evidence="1" type="ORF">BISU_1617</name>
</gene>
<organism evidence="1 2">
    <name type="scientific">Bifidobacterium subtile</name>
    <dbReference type="NCBI Taxonomy" id="77635"/>
    <lineage>
        <taxon>Bacteria</taxon>
        <taxon>Bacillati</taxon>
        <taxon>Actinomycetota</taxon>
        <taxon>Actinomycetes</taxon>
        <taxon>Bifidobacteriales</taxon>
        <taxon>Bifidobacteriaceae</taxon>
        <taxon>Bifidobacterium</taxon>
    </lineage>
</organism>
<name>A0A087EBD8_9BIFI</name>
<keyword evidence="2" id="KW-1185">Reference proteome</keyword>
<reference evidence="1 2" key="1">
    <citation type="submission" date="2014-03" db="EMBL/GenBank/DDBJ databases">
        <title>Genomics of Bifidobacteria.</title>
        <authorList>
            <person name="Ventura M."/>
            <person name="Milani C."/>
            <person name="Lugli G.A."/>
        </authorList>
    </citation>
    <scope>NUCLEOTIDE SEQUENCE [LARGE SCALE GENOMIC DNA]</scope>
    <source>
        <strain evidence="1 2">LMG 11597</strain>
    </source>
</reference>
<accession>A0A087EBD8</accession>
<dbReference type="AlphaFoldDB" id="A0A087EBD8"/>